<evidence type="ECO:0000256" key="1">
    <source>
        <dbReference type="SAM" id="Phobius"/>
    </source>
</evidence>
<feature type="transmembrane region" description="Helical" evidence="1">
    <location>
        <begin position="36"/>
        <end position="56"/>
    </location>
</feature>
<dbReference type="RefSeq" id="WP_348758316.1">
    <property type="nucleotide sequence ID" value="NZ_OZ026884.1"/>
</dbReference>
<reference evidence="2 3" key="1">
    <citation type="submission" date="2024-04" db="EMBL/GenBank/DDBJ databases">
        <authorList>
            <person name="Cremers G."/>
        </authorList>
    </citation>
    <scope>NUCLEOTIDE SEQUENCE [LARGE SCALE GENOMIC DNA]</scope>
    <source>
        <strain evidence="2">MeCH1-AG</strain>
    </source>
</reference>
<name>A0ABM9NMF5_9GAMM</name>
<dbReference type="Proteomes" id="UP001497493">
    <property type="component" value="Chromosome"/>
</dbReference>
<keyword evidence="1" id="KW-0812">Transmembrane</keyword>
<protein>
    <submittedName>
        <fullName evidence="2">Uncharacterized protein</fullName>
    </submittedName>
</protein>
<sequence length="85" mass="10018">MIAFLMLLVVLSPIVFLIGLVKPKWILFWMKEPDRLWASSVGLLLFMVSVTLWSKLTLPEKSHGQREALQQRSVERQNELRLERR</sequence>
<accession>A0ABM9NMF5</accession>
<keyword evidence="3" id="KW-1185">Reference proteome</keyword>
<dbReference type="EMBL" id="OZ026884">
    <property type="protein sequence ID" value="CAL1241836.1"/>
    <property type="molecule type" value="Genomic_DNA"/>
</dbReference>
<evidence type="ECO:0000313" key="2">
    <source>
        <dbReference type="EMBL" id="CAL1241836.1"/>
    </source>
</evidence>
<organism evidence="2 3">
    <name type="scientific">Candidatus Methylocalor cossyra</name>
    <dbReference type="NCBI Taxonomy" id="3108543"/>
    <lineage>
        <taxon>Bacteria</taxon>
        <taxon>Pseudomonadati</taxon>
        <taxon>Pseudomonadota</taxon>
        <taxon>Gammaproteobacteria</taxon>
        <taxon>Methylococcales</taxon>
        <taxon>Methylococcaceae</taxon>
        <taxon>Candidatus Methylocalor</taxon>
    </lineage>
</organism>
<gene>
    <name evidence="2" type="ORF">MECH1_V1_3060</name>
</gene>
<keyword evidence="1" id="KW-1133">Transmembrane helix</keyword>
<evidence type="ECO:0000313" key="3">
    <source>
        <dbReference type="Proteomes" id="UP001497493"/>
    </source>
</evidence>
<keyword evidence="1" id="KW-0472">Membrane</keyword>
<proteinExistence type="predicted"/>